<evidence type="ECO:0000313" key="4">
    <source>
        <dbReference type="Proteomes" id="UP000183530"/>
    </source>
</evidence>
<keyword evidence="1" id="KW-0732">Signal</keyword>
<dbReference type="InterPro" id="IPR005135">
    <property type="entry name" value="Endo/exonuclease/phosphatase"/>
</dbReference>
<keyword evidence="4" id="KW-1185">Reference proteome</keyword>
<name>A0A1L2ZLV6_9MICC</name>
<sequence length="409" mass="44593">MRTPLAATVAAALALSVPLMATPAFSAPAEKPAAATASEKSQQETLKVATYNASLNRNFEGQLVQDLSTPDNVQAKAVAEVIQMNQPDVLLINEFDYDSEHRAADLFRTNYLEVSQNGQDIAEYPYVYVAPSNTGIPSGFDLNNNGVVSGGDDALGFGLFPGQYGMVVYSKYPILEDQVRTFQNFLWEDMPNNAMPEGWYTDEESAILPLSSKSHWDVPVQVDNKAVHALVSHPTPPTFDGAEDRNGRRNHDEIRFWADYVSSFKKTSAYIYDDNGSFGGLKAGERFVIMGDQNADPLDGDSLDLAIDQLLDHKRIQDPLPTSKGAVEAAELQGGANATHLADPAYDTADFADGAPGNLRADYVLPSRNLVVEEAGVFWPTQGEPGSELTGVYPFPTSDHRLVWVDLKK</sequence>
<dbReference type="SUPFAM" id="SSF56219">
    <property type="entry name" value="DNase I-like"/>
    <property type="match status" value="1"/>
</dbReference>
<protein>
    <submittedName>
        <fullName evidence="3">Endonuclease</fullName>
    </submittedName>
</protein>
<organism evidence="3 4">
    <name type="scientific">Neomicrococcus aestuarii</name>
    <dbReference type="NCBI Taxonomy" id="556325"/>
    <lineage>
        <taxon>Bacteria</taxon>
        <taxon>Bacillati</taxon>
        <taxon>Actinomycetota</taxon>
        <taxon>Actinomycetes</taxon>
        <taxon>Micrococcales</taxon>
        <taxon>Micrococcaceae</taxon>
        <taxon>Neomicrococcus</taxon>
    </lineage>
</organism>
<dbReference type="KEGG" id="nae:BHE16_01985"/>
<keyword evidence="3" id="KW-0255">Endonuclease</keyword>
<dbReference type="GO" id="GO:0004519">
    <property type="term" value="F:endonuclease activity"/>
    <property type="evidence" value="ECO:0007669"/>
    <property type="project" value="UniProtKB-KW"/>
</dbReference>
<dbReference type="Proteomes" id="UP000183530">
    <property type="component" value="Chromosome"/>
</dbReference>
<dbReference type="STRING" id="556325.BHE16_01985"/>
<keyword evidence="3" id="KW-0378">Hydrolase</keyword>
<accession>A0A1L2ZLV6</accession>
<dbReference type="RefSeq" id="WP_071893469.1">
    <property type="nucleotide sequence ID" value="NZ_CP018135.1"/>
</dbReference>
<keyword evidence="3" id="KW-0540">Nuclease</keyword>
<reference evidence="3 4" key="1">
    <citation type="submission" date="2016-11" db="EMBL/GenBank/DDBJ databases">
        <title>Genome sequencing of Zhihengliuella aestuarii B18 antagonistic to Plasmodiophora brassicae.</title>
        <authorList>
            <person name="Luo Y."/>
        </authorList>
    </citation>
    <scope>NUCLEOTIDE SEQUENCE [LARGE SCALE GENOMIC DNA]</scope>
    <source>
        <strain evidence="3 4">B18</strain>
    </source>
</reference>
<feature type="signal peptide" evidence="1">
    <location>
        <begin position="1"/>
        <end position="21"/>
    </location>
</feature>
<evidence type="ECO:0000256" key="1">
    <source>
        <dbReference type="SAM" id="SignalP"/>
    </source>
</evidence>
<evidence type="ECO:0000259" key="2">
    <source>
        <dbReference type="Pfam" id="PF03372"/>
    </source>
</evidence>
<gene>
    <name evidence="3" type="ORF">BHE16_01985</name>
</gene>
<dbReference type="OrthoDB" id="292013at2"/>
<feature type="chain" id="PRO_5038698053" evidence="1">
    <location>
        <begin position="22"/>
        <end position="409"/>
    </location>
</feature>
<dbReference type="Pfam" id="PF03372">
    <property type="entry name" value="Exo_endo_phos"/>
    <property type="match status" value="1"/>
</dbReference>
<dbReference type="EMBL" id="CP018135">
    <property type="protein sequence ID" value="APF39992.1"/>
    <property type="molecule type" value="Genomic_DNA"/>
</dbReference>
<dbReference type="Gene3D" id="3.60.10.10">
    <property type="entry name" value="Endonuclease/exonuclease/phosphatase"/>
    <property type="match status" value="1"/>
</dbReference>
<feature type="domain" description="Endonuclease/exonuclease/phosphatase" evidence="2">
    <location>
        <begin position="50"/>
        <end position="400"/>
    </location>
</feature>
<proteinExistence type="predicted"/>
<dbReference type="AlphaFoldDB" id="A0A1L2ZLV6"/>
<dbReference type="InterPro" id="IPR036691">
    <property type="entry name" value="Endo/exonu/phosph_ase_sf"/>
</dbReference>
<evidence type="ECO:0000313" key="3">
    <source>
        <dbReference type="EMBL" id="APF39992.1"/>
    </source>
</evidence>